<evidence type="ECO:0000256" key="1">
    <source>
        <dbReference type="SAM" id="MobiDB-lite"/>
    </source>
</evidence>
<comment type="caution">
    <text evidence="2">The sequence shown here is derived from an EMBL/GenBank/DDBJ whole genome shotgun (WGS) entry which is preliminary data.</text>
</comment>
<reference evidence="2 3" key="1">
    <citation type="journal article" date="2021" name="DNA Res.">
        <title>Genome analysis of Candida subhashii reveals its hybrid nature and dual mitochondrial genome conformations.</title>
        <authorList>
            <person name="Mixao V."/>
            <person name="Hegedusova E."/>
            <person name="Saus E."/>
            <person name="Pryszcz L.P."/>
            <person name="Cillingova A."/>
            <person name="Nosek J."/>
            <person name="Gabaldon T."/>
        </authorList>
    </citation>
    <scope>NUCLEOTIDE SEQUENCE [LARGE SCALE GENOMIC DNA]</scope>
    <source>
        <strain evidence="2 3">CBS 10753</strain>
    </source>
</reference>
<dbReference type="GeneID" id="73471242"/>
<organism evidence="2 3">
    <name type="scientific">[Candida] subhashii</name>
    <dbReference type="NCBI Taxonomy" id="561895"/>
    <lineage>
        <taxon>Eukaryota</taxon>
        <taxon>Fungi</taxon>
        <taxon>Dikarya</taxon>
        <taxon>Ascomycota</taxon>
        <taxon>Saccharomycotina</taxon>
        <taxon>Pichiomycetes</taxon>
        <taxon>Debaryomycetaceae</taxon>
        <taxon>Spathaspora</taxon>
    </lineage>
</organism>
<dbReference type="AlphaFoldDB" id="A0A8J5Q650"/>
<dbReference type="EMBL" id="JAGSYN010000185">
    <property type="protein sequence ID" value="KAG7662054.1"/>
    <property type="molecule type" value="Genomic_DNA"/>
</dbReference>
<proteinExistence type="predicted"/>
<gene>
    <name evidence="2" type="ORF">J8A68_004442</name>
</gene>
<feature type="region of interest" description="Disordered" evidence="1">
    <location>
        <begin position="1"/>
        <end position="20"/>
    </location>
</feature>
<accession>A0A8J5Q650</accession>
<protein>
    <submittedName>
        <fullName evidence="2">Uncharacterized protein</fullName>
    </submittedName>
</protein>
<evidence type="ECO:0000313" key="2">
    <source>
        <dbReference type="EMBL" id="KAG7662054.1"/>
    </source>
</evidence>
<dbReference type="Proteomes" id="UP000694255">
    <property type="component" value="Unassembled WGS sequence"/>
</dbReference>
<name>A0A8J5Q650_9ASCO</name>
<evidence type="ECO:0000313" key="3">
    <source>
        <dbReference type="Proteomes" id="UP000694255"/>
    </source>
</evidence>
<feature type="compositionally biased region" description="Polar residues" evidence="1">
    <location>
        <begin position="10"/>
        <end position="20"/>
    </location>
</feature>
<sequence>MGSKYIQMSGDDSNNRKSQNSIEVFDDRRIDPVGLEFKDSVYSISTTVFENGGIDPARLESKYPVRL</sequence>
<keyword evidence="3" id="KW-1185">Reference proteome</keyword>
<dbReference type="RefSeq" id="XP_049262287.1">
    <property type="nucleotide sequence ID" value="XM_049408401.1"/>
</dbReference>